<dbReference type="Proteomes" id="UP001149607">
    <property type="component" value="Chromosome"/>
</dbReference>
<protein>
    <submittedName>
        <fullName evidence="2">Uncharacterized protein</fullName>
    </submittedName>
</protein>
<evidence type="ECO:0000313" key="3">
    <source>
        <dbReference type="EMBL" id="WWY03181.1"/>
    </source>
</evidence>
<feature type="region of interest" description="Disordered" evidence="1">
    <location>
        <begin position="65"/>
        <end position="84"/>
    </location>
</feature>
<gene>
    <name evidence="2" type="ORF">ORY91_000127</name>
    <name evidence="3" type="ORF">V9W64_00005</name>
</gene>
<dbReference type="EMBL" id="CP146598">
    <property type="protein sequence ID" value="WWY03181.1"/>
    <property type="molecule type" value="Genomic_DNA"/>
</dbReference>
<reference evidence="3" key="2">
    <citation type="submission" date="2024-02" db="EMBL/GenBank/DDBJ databases">
        <title>Neisseria leonii sp. nov.</title>
        <authorList>
            <person name="Boutroux M."/>
            <person name="Favre-Rochex S."/>
            <person name="Gorgette O."/>
            <person name="Touak G."/>
            <person name="Muhle E."/>
            <person name="Chesneau O."/>
            <person name="Clermont D."/>
            <person name="Rahi P."/>
        </authorList>
    </citation>
    <scope>NUCLEOTIDE SEQUENCE</scope>
    <source>
        <strain evidence="3">51.81</strain>
    </source>
</reference>
<evidence type="ECO:0000313" key="2">
    <source>
        <dbReference type="EMBL" id="MDD9326759.1"/>
    </source>
</evidence>
<sequence>MNEVMKPYEVAFVGSVPVIGVELPGGQAVGRNGKDGRDGADGKSAYQLAVDNGFEGTVEEWLNSLRGRDGKDGTGEEGGGAAPGLRTYRVPGRYLPGCFAGKVECIAVISGHLVELTFYVRESDFMPYWPPGTPQEEIDKFLLAQTEWPPELVPRAGSLAFILSDGTSSARLALHKGKLAANVPLPKNGGDEGVAVLTATFLCASPQVPGDWEVEPPRPQFRPASTAWYWLDGEAEAPESDSAPGTDGAGESG</sequence>
<proteinExistence type="predicted"/>
<keyword evidence="4" id="KW-1185">Reference proteome</keyword>
<evidence type="ECO:0000256" key="1">
    <source>
        <dbReference type="SAM" id="MobiDB-lite"/>
    </source>
</evidence>
<feature type="region of interest" description="Disordered" evidence="1">
    <location>
        <begin position="232"/>
        <end position="253"/>
    </location>
</feature>
<dbReference type="RefSeq" id="WP_274584107.1">
    <property type="nucleotide sequence ID" value="NZ_CP146598.1"/>
</dbReference>
<reference evidence="2" key="1">
    <citation type="submission" date="2022-10" db="EMBL/GenBank/DDBJ databases">
        <authorList>
            <person name="Boutroux M."/>
        </authorList>
    </citation>
    <scope>NUCLEOTIDE SEQUENCE</scope>
    <source>
        <strain evidence="2">51.81</strain>
    </source>
</reference>
<name>A0A9X4E0J9_9NEIS</name>
<evidence type="ECO:0000313" key="4">
    <source>
        <dbReference type="Proteomes" id="UP001149607"/>
    </source>
</evidence>
<accession>A0A9X4E0J9</accession>
<organism evidence="2">
    <name type="scientific">Neisseria leonii</name>
    <dbReference type="NCBI Taxonomy" id="2995413"/>
    <lineage>
        <taxon>Bacteria</taxon>
        <taxon>Pseudomonadati</taxon>
        <taxon>Pseudomonadota</taxon>
        <taxon>Betaproteobacteria</taxon>
        <taxon>Neisseriales</taxon>
        <taxon>Neisseriaceae</taxon>
        <taxon>Neisseria</taxon>
    </lineage>
</organism>
<dbReference type="EMBL" id="JAPQFL010000001">
    <property type="protein sequence ID" value="MDD9326759.1"/>
    <property type="molecule type" value="Genomic_DNA"/>
</dbReference>
<dbReference type="AlphaFoldDB" id="A0A9X4E0J9"/>